<dbReference type="SUPFAM" id="SSF55031">
    <property type="entry name" value="Bacterial exopeptidase dimerisation domain"/>
    <property type="match status" value="2"/>
</dbReference>
<keyword evidence="3" id="KW-0378">Hydrolase</keyword>
<accession>A0A7J0FH56</accession>
<dbReference type="PANTHER" id="PTHR11014">
    <property type="entry name" value="PEPTIDASE M20 FAMILY MEMBER"/>
    <property type="match status" value="1"/>
</dbReference>
<dbReference type="NCBIfam" id="TIGR01891">
    <property type="entry name" value="amidohydrolases"/>
    <property type="match status" value="1"/>
</dbReference>
<evidence type="ECO:0000256" key="1">
    <source>
        <dbReference type="ARBA" id="ARBA00006153"/>
    </source>
</evidence>
<dbReference type="Gene3D" id="3.30.70.360">
    <property type="match status" value="2"/>
</dbReference>
<feature type="compositionally biased region" description="Polar residues" evidence="4">
    <location>
        <begin position="268"/>
        <end position="277"/>
    </location>
</feature>
<organism evidence="7 8">
    <name type="scientific">Actinidia rufa</name>
    <dbReference type="NCBI Taxonomy" id="165716"/>
    <lineage>
        <taxon>Eukaryota</taxon>
        <taxon>Viridiplantae</taxon>
        <taxon>Streptophyta</taxon>
        <taxon>Embryophyta</taxon>
        <taxon>Tracheophyta</taxon>
        <taxon>Spermatophyta</taxon>
        <taxon>Magnoliopsida</taxon>
        <taxon>eudicotyledons</taxon>
        <taxon>Gunneridae</taxon>
        <taxon>Pentapetalae</taxon>
        <taxon>asterids</taxon>
        <taxon>Ericales</taxon>
        <taxon>Actinidiaceae</taxon>
        <taxon>Actinidia</taxon>
    </lineage>
</organism>
<dbReference type="InterPro" id="IPR044757">
    <property type="entry name" value="ILR1-like_Hyd"/>
</dbReference>
<dbReference type="PANTHER" id="PTHR11014:SF108">
    <property type="entry name" value="IAA-AMINO ACID HYDROLASE ILR1"/>
    <property type="match status" value="1"/>
</dbReference>
<comment type="similarity">
    <text evidence="1">Belongs to the peptidase M20 family.</text>
</comment>
<feature type="domain" description="Peptidase M20 dimerisation" evidence="6">
    <location>
        <begin position="215"/>
        <end position="479"/>
    </location>
</feature>
<protein>
    <submittedName>
        <fullName evidence="7">Peptidase M20/M25/M40 family protein</fullName>
    </submittedName>
</protein>
<dbReference type="AlphaFoldDB" id="A0A7J0FH56"/>
<sequence length="600" mass="65575">MKPFINTTLTIYLFLITFIHQSPSWASEICPVAQELLESAREPHFFEWVREVRRRIHQYPELGFEEHRTSQLIRAELDSLGVEYSWPVAKTGVVGSIGSGERPFFALRADMDALSLQELVDWEYRSKIDGQMHACGHDSHVAMLLGAAKLLQARKDKLKGTVKLVFQPGEEGYAGAYHMLQDGALDNVEAIFGLHVYPTISTGAIASRPGPILAGAGLFTATIQGKGGHAANPHTAKDPILAASSTVISLQQIISRETDPLEAGSLVEPSQASSSQIEPRRRLVGPNRASSEANQDKSESDRAQSKIQRLTVPNRGSLEIRGTPEKVTGAAPVAKEDLIYVDHFSSDVPTEEYYSTLDIADIHLATTSSEVSDYPPPPTTLSLPSLIPLAPLVYARRCAASPILSSSSLALLSDSGNPDPPAIRYPTRSRHPLVVTVGFVEGGQAGNVIPEIVKLGGTYRSLSPQGLYRIQKRIKEVIEMQATVHRCNAMVEFKEETPMPHPVLVNDEALYEHAKSVGEALLGELNVQILPVTMGAEDFSFYSQKMPAVMYTIGTKNDTLKSDQPLHSPHFIIDEEALPIGSAFHAAVAMSYLDRHSETH</sequence>
<dbReference type="GO" id="GO:0005783">
    <property type="term" value="C:endoplasmic reticulum"/>
    <property type="evidence" value="ECO:0007669"/>
    <property type="project" value="TreeGrafter"/>
</dbReference>
<dbReference type="Proteomes" id="UP000585474">
    <property type="component" value="Unassembled WGS sequence"/>
</dbReference>
<evidence type="ECO:0000313" key="7">
    <source>
        <dbReference type="EMBL" id="GFY97923.1"/>
    </source>
</evidence>
<evidence type="ECO:0000256" key="4">
    <source>
        <dbReference type="SAM" id="MobiDB-lite"/>
    </source>
</evidence>
<comment type="caution">
    <text evidence="7">The sequence shown here is derived from an EMBL/GenBank/DDBJ whole genome shotgun (WGS) entry which is preliminary data.</text>
</comment>
<feature type="chain" id="PRO_5029759805" evidence="5">
    <location>
        <begin position="27"/>
        <end position="600"/>
    </location>
</feature>
<keyword evidence="8" id="KW-1185">Reference proteome</keyword>
<dbReference type="InterPro" id="IPR036264">
    <property type="entry name" value="Bact_exopeptidase_dim_dom"/>
</dbReference>
<dbReference type="EMBL" id="BJWL01000012">
    <property type="protein sequence ID" value="GFY97923.1"/>
    <property type="molecule type" value="Genomic_DNA"/>
</dbReference>
<dbReference type="Pfam" id="PF01546">
    <property type="entry name" value="Peptidase_M20"/>
    <property type="match status" value="1"/>
</dbReference>
<dbReference type="OrthoDB" id="6119954at2759"/>
<dbReference type="Gene3D" id="3.40.630.10">
    <property type="entry name" value="Zn peptidases"/>
    <property type="match status" value="2"/>
</dbReference>
<dbReference type="InterPro" id="IPR017439">
    <property type="entry name" value="Amidohydrolase"/>
</dbReference>
<evidence type="ECO:0000259" key="6">
    <source>
        <dbReference type="Pfam" id="PF07687"/>
    </source>
</evidence>
<dbReference type="SUPFAM" id="SSF53187">
    <property type="entry name" value="Zn-dependent exopeptidases"/>
    <property type="match status" value="1"/>
</dbReference>
<dbReference type="InterPro" id="IPR002933">
    <property type="entry name" value="Peptidase_M20"/>
</dbReference>
<name>A0A7J0FH56_9ERIC</name>
<dbReference type="Pfam" id="PF07687">
    <property type="entry name" value="M20_dimer"/>
    <property type="match status" value="1"/>
</dbReference>
<feature type="signal peptide" evidence="5">
    <location>
        <begin position="1"/>
        <end position="26"/>
    </location>
</feature>
<proteinExistence type="inferred from homology"/>
<keyword evidence="2 5" id="KW-0732">Signal</keyword>
<dbReference type="GO" id="GO:0010179">
    <property type="term" value="F:IAA-Ala conjugate hydrolase activity"/>
    <property type="evidence" value="ECO:0007669"/>
    <property type="project" value="TreeGrafter"/>
</dbReference>
<reference evidence="7 8" key="1">
    <citation type="submission" date="2019-07" db="EMBL/GenBank/DDBJ databases">
        <title>De Novo Assembly of kiwifruit Actinidia rufa.</title>
        <authorList>
            <person name="Sugita-Konishi S."/>
            <person name="Sato K."/>
            <person name="Mori E."/>
            <person name="Abe Y."/>
            <person name="Kisaki G."/>
            <person name="Hamano K."/>
            <person name="Suezawa K."/>
            <person name="Otani M."/>
            <person name="Fukuda T."/>
            <person name="Manabe T."/>
            <person name="Gomi K."/>
            <person name="Tabuchi M."/>
            <person name="Akimitsu K."/>
            <person name="Kataoka I."/>
        </authorList>
    </citation>
    <scope>NUCLEOTIDE SEQUENCE [LARGE SCALE GENOMIC DNA]</scope>
    <source>
        <strain evidence="8">cv. Fuchu</strain>
    </source>
</reference>
<evidence type="ECO:0000313" key="8">
    <source>
        <dbReference type="Proteomes" id="UP000585474"/>
    </source>
</evidence>
<evidence type="ECO:0000256" key="5">
    <source>
        <dbReference type="SAM" id="SignalP"/>
    </source>
</evidence>
<dbReference type="InterPro" id="IPR011650">
    <property type="entry name" value="Peptidase_M20_dimer"/>
</dbReference>
<feature type="region of interest" description="Disordered" evidence="4">
    <location>
        <begin position="261"/>
        <end position="306"/>
    </location>
</feature>
<dbReference type="GO" id="GO:0009850">
    <property type="term" value="P:auxin metabolic process"/>
    <property type="evidence" value="ECO:0007669"/>
    <property type="project" value="InterPro"/>
</dbReference>
<evidence type="ECO:0000256" key="2">
    <source>
        <dbReference type="ARBA" id="ARBA00022729"/>
    </source>
</evidence>
<dbReference type="CDD" id="cd08017">
    <property type="entry name" value="M20_IAA_Hyd"/>
    <property type="match status" value="1"/>
</dbReference>
<feature type="compositionally biased region" description="Basic and acidic residues" evidence="4">
    <location>
        <begin position="294"/>
        <end position="304"/>
    </location>
</feature>
<gene>
    <name evidence="7" type="ORF">Acr_12g0004640</name>
</gene>
<evidence type="ECO:0000256" key="3">
    <source>
        <dbReference type="ARBA" id="ARBA00022801"/>
    </source>
</evidence>